<dbReference type="SUPFAM" id="SSF158573">
    <property type="entry name" value="GINS helical bundle-like"/>
    <property type="match status" value="1"/>
</dbReference>
<evidence type="ECO:0000313" key="2">
    <source>
        <dbReference type="Proteomes" id="UP000245207"/>
    </source>
</evidence>
<dbReference type="Gene3D" id="1.20.58.1030">
    <property type="match status" value="1"/>
</dbReference>
<dbReference type="AlphaFoldDB" id="A0A2U1N302"/>
<dbReference type="OrthoDB" id="338231at2759"/>
<dbReference type="InterPro" id="IPR036224">
    <property type="entry name" value="GINS_bundle-like_dom_sf"/>
</dbReference>
<evidence type="ECO:0000313" key="1">
    <source>
        <dbReference type="EMBL" id="PWA67878.1"/>
    </source>
</evidence>
<dbReference type="STRING" id="35608.A0A2U1N302"/>
<dbReference type="EMBL" id="PKPP01003746">
    <property type="protein sequence ID" value="PWA67878.1"/>
    <property type="molecule type" value="Genomic_DNA"/>
</dbReference>
<proteinExistence type="predicted"/>
<gene>
    <name evidence="1" type="ORF">CTI12_AA313040</name>
</gene>
<protein>
    <submittedName>
        <fullName evidence="1">DNA replication complex GINS protein SLD5</fullName>
    </submittedName>
</protein>
<comment type="caution">
    <text evidence="1">The sequence shown here is derived from an EMBL/GenBank/DDBJ whole genome shotgun (WGS) entry which is preliminary data.</text>
</comment>
<sequence length="74" mass="8209">MDSGSGSGTGVLSDDYESLISTTDADLLKRSWRNEKVAPEILQFEGSLVQRSRGQTQLMVLTYNFRILCLPLIS</sequence>
<dbReference type="Proteomes" id="UP000245207">
    <property type="component" value="Unassembled WGS sequence"/>
</dbReference>
<name>A0A2U1N302_ARTAN</name>
<keyword evidence="2" id="KW-1185">Reference proteome</keyword>
<organism evidence="1 2">
    <name type="scientific">Artemisia annua</name>
    <name type="common">Sweet wormwood</name>
    <dbReference type="NCBI Taxonomy" id="35608"/>
    <lineage>
        <taxon>Eukaryota</taxon>
        <taxon>Viridiplantae</taxon>
        <taxon>Streptophyta</taxon>
        <taxon>Embryophyta</taxon>
        <taxon>Tracheophyta</taxon>
        <taxon>Spermatophyta</taxon>
        <taxon>Magnoliopsida</taxon>
        <taxon>eudicotyledons</taxon>
        <taxon>Gunneridae</taxon>
        <taxon>Pentapetalae</taxon>
        <taxon>asterids</taxon>
        <taxon>campanulids</taxon>
        <taxon>Asterales</taxon>
        <taxon>Asteraceae</taxon>
        <taxon>Asteroideae</taxon>
        <taxon>Anthemideae</taxon>
        <taxon>Artemisiinae</taxon>
        <taxon>Artemisia</taxon>
    </lineage>
</organism>
<reference evidence="1 2" key="1">
    <citation type="journal article" date="2018" name="Mol. Plant">
        <title>The genome of Artemisia annua provides insight into the evolution of Asteraceae family and artemisinin biosynthesis.</title>
        <authorList>
            <person name="Shen Q."/>
            <person name="Zhang L."/>
            <person name="Liao Z."/>
            <person name="Wang S."/>
            <person name="Yan T."/>
            <person name="Shi P."/>
            <person name="Liu M."/>
            <person name="Fu X."/>
            <person name="Pan Q."/>
            <person name="Wang Y."/>
            <person name="Lv Z."/>
            <person name="Lu X."/>
            <person name="Zhang F."/>
            <person name="Jiang W."/>
            <person name="Ma Y."/>
            <person name="Chen M."/>
            <person name="Hao X."/>
            <person name="Li L."/>
            <person name="Tang Y."/>
            <person name="Lv G."/>
            <person name="Zhou Y."/>
            <person name="Sun X."/>
            <person name="Brodelius P.E."/>
            <person name="Rose J.K.C."/>
            <person name="Tang K."/>
        </authorList>
    </citation>
    <scope>NUCLEOTIDE SEQUENCE [LARGE SCALE GENOMIC DNA]</scope>
    <source>
        <strain evidence="2">cv. Huhao1</strain>
        <tissue evidence="1">Leaf</tissue>
    </source>
</reference>
<accession>A0A2U1N302</accession>